<evidence type="ECO:0000256" key="1">
    <source>
        <dbReference type="SAM" id="MobiDB-lite"/>
    </source>
</evidence>
<protein>
    <submittedName>
        <fullName evidence="2">Uncharacterized protein</fullName>
    </submittedName>
</protein>
<reference evidence="3" key="1">
    <citation type="submission" date="2018-04" db="EMBL/GenBank/DDBJ databases">
        <authorList>
            <person name="Liu S."/>
            <person name="Wang Z."/>
            <person name="Li J."/>
        </authorList>
    </citation>
    <scope>NUCLEOTIDE SEQUENCE [LARGE SCALE GENOMIC DNA]</scope>
    <source>
        <strain evidence="3">622</strain>
    </source>
</reference>
<dbReference type="EMBL" id="QEFB01000001">
    <property type="protein sequence ID" value="PWC08449.1"/>
    <property type="molecule type" value="Genomic_DNA"/>
</dbReference>
<dbReference type="AlphaFoldDB" id="A0A2U1THS5"/>
<proteinExistence type="predicted"/>
<dbReference type="Proteomes" id="UP000244962">
    <property type="component" value="Unassembled WGS sequence"/>
</dbReference>
<feature type="compositionally biased region" description="Low complexity" evidence="1">
    <location>
        <begin position="14"/>
        <end position="23"/>
    </location>
</feature>
<evidence type="ECO:0000313" key="2">
    <source>
        <dbReference type="EMBL" id="PWC08449.1"/>
    </source>
</evidence>
<organism evidence="2 3">
    <name type="scientific">Mycetocola zhujimingii</name>
    <dbReference type="NCBI Taxonomy" id="2079792"/>
    <lineage>
        <taxon>Bacteria</taxon>
        <taxon>Bacillati</taxon>
        <taxon>Actinomycetota</taxon>
        <taxon>Actinomycetes</taxon>
        <taxon>Micrococcales</taxon>
        <taxon>Microbacteriaceae</taxon>
        <taxon>Mycetocola</taxon>
    </lineage>
</organism>
<keyword evidence="3" id="KW-1185">Reference proteome</keyword>
<gene>
    <name evidence="2" type="ORF">DF223_03745</name>
</gene>
<feature type="region of interest" description="Disordered" evidence="1">
    <location>
        <begin position="1"/>
        <end position="79"/>
    </location>
</feature>
<name>A0A2U1THS5_9MICO</name>
<sequence length="79" mass="8129">MSVIDRAAYREGMTTDNTGTTGNPDDELTAKKSSEPSSATSSRDEEPTTLTGERSASAETGTDNILPTPEPTEGGAPAP</sequence>
<evidence type="ECO:0000313" key="3">
    <source>
        <dbReference type="Proteomes" id="UP000244962"/>
    </source>
</evidence>
<comment type="caution">
    <text evidence="2">The sequence shown here is derived from an EMBL/GenBank/DDBJ whole genome shotgun (WGS) entry which is preliminary data.</text>
</comment>
<dbReference type="KEGG" id="myl:C3E77_09925"/>
<accession>A0A2U1THS5</accession>
<feature type="compositionally biased region" description="Polar residues" evidence="1">
    <location>
        <begin position="48"/>
        <end position="65"/>
    </location>
</feature>